<dbReference type="PANTHER" id="PTHR43490">
    <property type="entry name" value="(+)-NEOMENTHOL DEHYDROGENASE"/>
    <property type="match status" value="1"/>
</dbReference>
<dbReference type="GO" id="GO:0016491">
    <property type="term" value="F:oxidoreductase activity"/>
    <property type="evidence" value="ECO:0007669"/>
    <property type="project" value="UniProtKB-KW"/>
</dbReference>
<dbReference type="Pfam" id="PF13561">
    <property type="entry name" value="adh_short_C2"/>
    <property type="match status" value="1"/>
</dbReference>
<evidence type="ECO:0000256" key="1">
    <source>
        <dbReference type="ARBA" id="ARBA00006484"/>
    </source>
</evidence>
<dbReference type="GO" id="GO:0016020">
    <property type="term" value="C:membrane"/>
    <property type="evidence" value="ECO:0007669"/>
    <property type="project" value="TreeGrafter"/>
</dbReference>
<evidence type="ECO:0000256" key="3">
    <source>
        <dbReference type="ARBA" id="ARBA00023002"/>
    </source>
</evidence>
<sequence>MQKDVEVNWSEMLTQTYELAEECIKTNYYGTKKMTKAFVPLLHAIRFNKSCQYFFWPGELIPNEWAKGVLNDAEKLTEERIEEVLNEFLRDFKEDMLETKCWPPALSAYILSKAALNAYTRIVAKKYPNFCVNCICPGFVKTDMTFNAGIFTVDEAAENVMRLAVFPSGIPSGLFFFSQEVTPFRVQLAYAFPYL</sequence>
<keyword evidence="2" id="KW-0521">NADP</keyword>
<protein>
    <submittedName>
        <fullName evidence="4">(+)-neomenthol dehydrogenase-like</fullName>
    </submittedName>
</protein>
<dbReference type="EMBL" id="PJQY01000251">
    <property type="protein sequence ID" value="PQQ14673.1"/>
    <property type="molecule type" value="Genomic_DNA"/>
</dbReference>
<dbReference type="STRING" id="2094558.A0A314Z804"/>
<evidence type="ECO:0000313" key="5">
    <source>
        <dbReference type="Proteomes" id="UP000250321"/>
    </source>
</evidence>
<dbReference type="InterPro" id="IPR036291">
    <property type="entry name" value="NAD(P)-bd_dom_sf"/>
</dbReference>
<organism evidence="4 5">
    <name type="scientific">Prunus yedoensis var. nudiflora</name>
    <dbReference type="NCBI Taxonomy" id="2094558"/>
    <lineage>
        <taxon>Eukaryota</taxon>
        <taxon>Viridiplantae</taxon>
        <taxon>Streptophyta</taxon>
        <taxon>Embryophyta</taxon>
        <taxon>Tracheophyta</taxon>
        <taxon>Spermatophyta</taxon>
        <taxon>Magnoliopsida</taxon>
        <taxon>eudicotyledons</taxon>
        <taxon>Gunneridae</taxon>
        <taxon>Pentapetalae</taxon>
        <taxon>rosids</taxon>
        <taxon>fabids</taxon>
        <taxon>Rosales</taxon>
        <taxon>Rosaceae</taxon>
        <taxon>Amygdaloideae</taxon>
        <taxon>Amygdaleae</taxon>
        <taxon>Prunus</taxon>
    </lineage>
</organism>
<gene>
    <name evidence="4" type="ORF">Pyn_30967</name>
</gene>
<dbReference type="PRINTS" id="PR00081">
    <property type="entry name" value="GDHRDH"/>
</dbReference>
<dbReference type="PANTHER" id="PTHR43490:SF98">
    <property type="entry name" value="OS02G0640600 PROTEIN"/>
    <property type="match status" value="1"/>
</dbReference>
<name>A0A314Z804_PRUYE</name>
<dbReference type="AlphaFoldDB" id="A0A314Z804"/>
<keyword evidence="5" id="KW-1185">Reference proteome</keyword>
<dbReference type="Proteomes" id="UP000250321">
    <property type="component" value="Unassembled WGS sequence"/>
</dbReference>
<comment type="caution">
    <text evidence="4">The sequence shown here is derived from an EMBL/GenBank/DDBJ whole genome shotgun (WGS) entry which is preliminary data.</text>
</comment>
<proteinExistence type="inferred from homology"/>
<evidence type="ECO:0000256" key="2">
    <source>
        <dbReference type="ARBA" id="ARBA00022857"/>
    </source>
</evidence>
<dbReference type="InterPro" id="IPR002347">
    <property type="entry name" value="SDR_fam"/>
</dbReference>
<accession>A0A314Z804</accession>
<comment type="similarity">
    <text evidence="1">Belongs to the short-chain dehydrogenases/reductases (SDR) family.</text>
</comment>
<dbReference type="SUPFAM" id="SSF51735">
    <property type="entry name" value="NAD(P)-binding Rossmann-fold domains"/>
    <property type="match status" value="1"/>
</dbReference>
<keyword evidence="3" id="KW-0560">Oxidoreductase</keyword>
<reference evidence="4 5" key="1">
    <citation type="submission" date="2018-02" db="EMBL/GenBank/DDBJ databases">
        <title>Draft genome of wild Prunus yedoensis var. nudiflora.</title>
        <authorList>
            <person name="Baek S."/>
            <person name="Kim J.-H."/>
            <person name="Choi K."/>
            <person name="Kim G.-B."/>
            <person name="Cho A."/>
            <person name="Jang H."/>
            <person name="Shin C.-H."/>
            <person name="Yu H.-J."/>
            <person name="Mun J.-H."/>
        </authorList>
    </citation>
    <scope>NUCLEOTIDE SEQUENCE [LARGE SCALE GENOMIC DNA]</scope>
    <source>
        <strain evidence="5">cv. Jeju island</strain>
        <tissue evidence="4">Leaf</tissue>
    </source>
</reference>
<dbReference type="OrthoDB" id="1933717at2759"/>
<evidence type="ECO:0000313" key="4">
    <source>
        <dbReference type="EMBL" id="PQQ14673.1"/>
    </source>
</evidence>
<dbReference type="Gene3D" id="3.40.50.720">
    <property type="entry name" value="NAD(P)-binding Rossmann-like Domain"/>
    <property type="match status" value="1"/>
</dbReference>